<evidence type="ECO:0000256" key="1">
    <source>
        <dbReference type="SAM" id="Phobius"/>
    </source>
</evidence>
<gene>
    <name evidence="2" type="ORF">MNBD_IGNAVI01-2011</name>
</gene>
<feature type="transmembrane region" description="Helical" evidence="1">
    <location>
        <begin position="29"/>
        <end position="48"/>
    </location>
</feature>
<reference evidence="2" key="1">
    <citation type="submission" date="2018-06" db="EMBL/GenBank/DDBJ databases">
        <authorList>
            <person name="Zhirakovskaya E."/>
        </authorList>
    </citation>
    <scope>NUCLEOTIDE SEQUENCE</scope>
</reference>
<keyword evidence="1" id="KW-0472">Membrane</keyword>
<dbReference type="EMBL" id="UOGD01000043">
    <property type="protein sequence ID" value="VAX16051.1"/>
    <property type="molecule type" value="Genomic_DNA"/>
</dbReference>
<keyword evidence="1" id="KW-1133">Transmembrane helix</keyword>
<keyword evidence="1" id="KW-0812">Transmembrane</keyword>
<sequence length="102" mass="12340">MGRIVYWGLIRTLITIFLLWISYDYFYNRYWWIIAGIVIYVIIIQPTLSQYKLFTKKNKTVINDSLCSRCRHFDETAVLCMKYDKHPTEDYIPCEGTDWEPK</sequence>
<accession>A0A3B1BNC0</accession>
<organism evidence="2">
    <name type="scientific">hydrothermal vent metagenome</name>
    <dbReference type="NCBI Taxonomy" id="652676"/>
    <lineage>
        <taxon>unclassified sequences</taxon>
        <taxon>metagenomes</taxon>
        <taxon>ecological metagenomes</taxon>
    </lineage>
</organism>
<evidence type="ECO:0000313" key="2">
    <source>
        <dbReference type="EMBL" id="VAX16051.1"/>
    </source>
</evidence>
<name>A0A3B1BNC0_9ZZZZ</name>
<protein>
    <submittedName>
        <fullName evidence="2">Uncharacterized protein</fullName>
    </submittedName>
</protein>
<feature type="transmembrane region" description="Helical" evidence="1">
    <location>
        <begin position="5"/>
        <end position="23"/>
    </location>
</feature>
<dbReference type="AlphaFoldDB" id="A0A3B1BNC0"/>
<proteinExistence type="predicted"/>